<evidence type="ECO:0000256" key="3">
    <source>
        <dbReference type="ARBA" id="ARBA00013025"/>
    </source>
</evidence>
<dbReference type="Gene3D" id="3.40.1190.10">
    <property type="entry name" value="Mur-like, catalytic domain"/>
    <property type="match status" value="1"/>
</dbReference>
<keyword evidence="7 10" id="KW-0067">ATP-binding</keyword>
<dbReference type="GO" id="GO:0004326">
    <property type="term" value="F:tetrahydrofolylpolyglutamate synthase activity"/>
    <property type="evidence" value="ECO:0007669"/>
    <property type="project" value="UniProtKB-EC"/>
</dbReference>
<comment type="similarity">
    <text evidence="2 10">Belongs to the folylpolyglutamate synthase family.</text>
</comment>
<dbReference type="GO" id="GO:0005737">
    <property type="term" value="C:cytoplasm"/>
    <property type="evidence" value="ECO:0007669"/>
    <property type="project" value="TreeGrafter"/>
</dbReference>
<dbReference type="Gene3D" id="3.90.190.20">
    <property type="entry name" value="Mur ligase, C-terminal domain"/>
    <property type="match status" value="1"/>
</dbReference>
<keyword evidence="12" id="KW-1185">Reference proteome</keyword>
<dbReference type="InterPro" id="IPR001645">
    <property type="entry name" value="Folylpolyglutamate_synth"/>
</dbReference>
<dbReference type="SUPFAM" id="SSF53623">
    <property type="entry name" value="MurD-like peptide ligases, catalytic domain"/>
    <property type="match status" value="1"/>
</dbReference>
<dbReference type="EC" id="6.3.2.17" evidence="3"/>
<gene>
    <name evidence="11" type="ORF">FG486_05090</name>
</gene>
<dbReference type="PROSITE" id="PS01012">
    <property type="entry name" value="FOLYLPOLYGLU_SYNT_2"/>
    <property type="match status" value="1"/>
</dbReference>
<evidence type="ECO:0000313" key="12">
    <source>
        <dbReference type="Proteomes" id="UP000589292"/>
    </source>
</evidence>
<dbReference type="PANTHER" id="PTHR11136:SF0">
    <property type="entry name" value="DIHYDROFOLATE SYNTHETASE-RELATED"/>
    <property type="match status" value="1"/>
</dbReference>
<dbReference type="NCBIfam" id="TIGR01499">
    <property type="entry name" value="folC"/>
    <property type="match status" value="1"/>
</dbReference>
<dbReference type="Proteomes" id="UP000589292">
    <property type="component" value="Unassembled WGS sequence"/>
</dbReference>
<evidence type="ECO:0000256" key="1">
    <source>
        <dbReference type="ARBA" id="ARBA00001946"/>
    </source>
</evidence>
<comment type="cofactor">
    <cofactor evidence="1">
        <name>Mg(2+)</name>
        <dbReference type="ChEBI" id="CHEBI:18420"/>
    </cofactor>
</comment>
<evidence type="ECO:0000313" key="11">
    <source>
        <dbReference type="EMBL" id="MBA1373704.1"/>
    </source>
</evidence>
<organism evidence="11 12">
    <name type="scientific">Sphingomonas ursincola</name>
    <dbReference type="NCBI Taxonomy" id="56361"/>
    <lineage>
        <taxon>Bacteria</taxon>
        <taxon>Pseudomonadati</taxon>
        <taxon>Pseudomonadota</taxon>
        <taxon>Alphaproteobacteria</taxon>
        <taxon>Sphingomonadales</taxon>
        <taxon>Sphingomonadaceae</taxon>
        <taxon>Sphingomonas</taxon>
    </lineage>
</organism>
<accession>A0A7V8U860</accession>
<evidence type="ECO:0000256" key="7">
    <source>
        <dbReference type="ARBA" id="ARBA00022840"/>
    </source>
</evidence>
<keyword evidence="8" id="KW-0460">Magnesium</keyword>
<sequence length="442" mass="46271">MPDHAISAHPGVQTQLDRLAALSPGRDVLGLERITALLDRLGNPHLRLPPVFHVAGTNGKGSTCAFLRAAIEASGHVAHVYTSPHLVRFNERIRLAGRLIADEALADYLARVLDIAEGINASFFEVTTAAAFLAFAETPADACVIEVGLGGRLDATNVLPAPAVCGIAALGIDHEAFLLAPEEGTPDIPLERIAFEKAGIAKQGVPLVIQKYAIGMMGAIAGQAMRAGAYVKARGEDWDAALYQGRLHYRDVDGKLNLPVPRLPGAHQADNAALAVAMIRHQSALSIPDSALSAAMGWAEWPARMQRLADGPLVALLGTDEPVWLDGGHNPDAGAALARHVSAMGGKAHLIIGMLSNKQPGALLGPLEAHLASVTALPVPGHEWHDADAFQQCLTSGIEVQAAADVRAAMALLAEREAAPVLIAGSLYLAGEVLRANGQEPD</sequence>
<dbReference type="AlphaFoldDB" id="A0A7V8U860"/>
<dbReference type="InterPro" id="IPR036615">
    <property type="entry name" value="Mur_ligase_C_dom_sf"/>
</dbReference>
<proteinExistence type="inferred from homology"/>
<dbReference type="InterPro" id="IPR036565">
    <property type="entry name" value="Mur-like_cat_sf"/>
</dbReference>
<dbReference type="RefSeq" id="WP_181266677.1">
    <property type="nucleotide sequence ID" value="NZ_BAAAGB010000002.1"/>
</dbReference>
<dbReference type="FunFam" id="3.40.1190.10:FF:000011">
    <property type="entry name" value="Folylpolyglutamate synthase/dihydrofolate synthase"/>
    <property type="match status" value="1"/>
</dbReference>
<evidence type="ECO:0000256" key="10">
    <source>
        <dbReference type="PIRNR" id="PIRNR001563"/>
    </source>
</evidence>
<evidence type="ECO:0000256" key="2">
    <source>
        <dbReference type="ARBA" id="ARBA00008276"/>
    </source>
</evidence>
<keyword evidence="5" id="KW-0479">Metal-binding</keyword>
<protein>
    <recommendedName>
        <fullName evidence="3">tetrahydrofolate synthase</fullName>
        <ecNumber evidence="3">6.3.2.17</ecNumber>
    </recommendedName>
</protein>
<comment type="catalytic activity">
    <reaction evidence="9">
        <text>(6S)-5,6,7,8-tetrahydrofolyl-(gamma-L-Glu)(n) + L-glutamate + ATP = (6S)-5,6,7,8-tetrahydrofolyl-(gamma-L-Glu)(n+1) + ADP + phosphate + H(+)</text>
        <dbReference type="Rhea" id="RHEA:10580"/>
        <dbReference type="Rhea" id="RHEA-COMP:14738"/>
        <dbReference type="Rhea" id="RHEA-COMP:14740"/>
        <dbReference type="ChEBI" id="CHEBI:15378"/>
        <dbReference type="ChEBI" id="CHEBI:29985"/>
        <dbReference type="ChEBI" id="CHEBI:30616"/>
        <dbReference type="ChEBI" id="CHEBI:43474"/>
        <dbReference type="ChEBI" id="CHEBI:141005"/>
        <dbReference type="ChEBI" id="CHEBI:456216"/>
        <dbReference type="EC" id="6.3.2.17"/>
    </reaction>
</comment>
<dbReference type="GO" id="GO:0005524">
    <property type="term" value="F:ATP binding"/>
    <property type="evidence" value="ECO:0007669"/>
    <property type="project" value="UniProtKB-KW"/>
</dbReference>
<dbReference type="GO" id="GO:0008841">
    <property type="term" value="F:dihydrofolate synthase activity"/>
    <property type="evidence" value="ECO:0007669"/>
    <property type="project" value="TreeGrafter"/>
</dbReference>
<dbReference type="SUPFAM" id="SSF53244">
    <property type="entry name" value="MurD-like peptide ligases, peptide-binding domain"/>
    <property type="match status" value="1"/>
</dbReference>
<dbReference type="GO" id="GO:0046872">
    <property type="term" value="F:metal ion binding"/>
    <property type="evidence" value="ECO:0007669"/>
    <property type="project" value="UniProtKB-KW"/>
</dbReference>
<name>A0A7V8U860_9SPHN</name>
<dbReference type="PIRSF" id="PIRSF001563">
    <property type="entry name" value="Folylpolyglu_synth"/>
    <property type="match status" value="1"/>
</dbReference>
<keyword evidence="6 10" id="KW-0547">Nucleotide-binding</keyword>
<comment type="caution">
    <text evidence="11">The sequence shown here is derived from an EMBL/GenBank/DDBJ whole genome shotgun (WGS) entry which is preliminary data.</text>
</comment>
<dbReference type="PANTHER" id="PTHR11136">
    <property type="entry name" value="FOLYLPOLYGLUTAMATE SYNTHASE-RELATED"/>
    <property type="match status" value="1"/>
</dbReference>
<evidence type="ECO:0000256" key="6">
    <source>
        <dbReference type="ARBA" id="ARBA00022741"/>
    </source>
</evidence>
<evidence type="ECO:0000256" key="9">
    <source>
        <dbReference type="ARBA" id="ARBA00047493"/>
    </source>
</evidence>
<dbReference type="EMBL" id="VDES01000001">
    <property type="protein sequence ID" value="MBA1373704.1"/>
    <property type="molecule type" value="Genomic_DNA"/>
</dbReference>
<keyword evidence="4 10" id="KW-0436">Ligase</keyword>
<reference evidence="11 12" key="1">
    <citation type="journal article" date="1994" name="Int. J. Syst. Bacteriol.">
        <title>Phylogenetic positions of novel aerobic, bacteriochlorophyll a-containing bacteria and description of Roseococcus thiosulfatophilus gen. nov., sp. nov., Erythromicrobium ramosum gen. nov., sp. nov., and Erythrobacter litoralis sp. nov.</title>
        <authorList>
            <person name="Yurkov V."/>
            <person name="Stackebrandt E."/>
            <person name="Holmes A."/>
            <person name="Fuerst J.A."/>
            <person name="Hugenholtz P."/>
            <person name="Golecki J."/>
            <person name="Gad'on N."/>
            <person name="Gorlenko V.M."/>
            <person name="Kompantseva E.I."/>
            <person name="Drews G."/>
        </authorList>
    </citation>
    <scope>NUCLEOTIDE SEQUENCE [LARGE SCALE GENOMIC DNA]</scope>
    <source>
        <strain evidence="11 12">KR-99</strain>
    </source>
</reference>
<evidence type="ECO:0000256" key="5">
    <source>
        <dbReference type="ARBA" id="ARBA00022723"/>
    </source>
</evidence>
<evidence type="ECO:0000256" key="4">
    <source>
        <dbReference type="ARBA" id="ARBA00022598"/>
    </source>
</evidence>
<evidence type="ECO:0000256" key="8">
    <source>
        <dbReference type="ARBA" id="ARBA00022842"/>
    </source>
</evidence>
<dbReference type="InterPro" id="IPR018109">
    <property type="entry name" value="Folylpolyglutamate_synth_CS"/>
</dbReference>